<sequence length="81" mass="9694">MPTRYPESNHMHERELGFGLIRLEPRYSNRSRIRNRESRHRHRGSRNLSTRSHDEGMVDIWFNCDQPSQSARAVYSFAVFC</sequence>
<protein>
    <submittedName>
        <fullName evidence="2">Uncharacterized protein</fullName>
    </submittedName>
</protein>
<evidence type="ECO:0000256" key="1">
    <source>
        <dbReference type="SAM" id="MobiDB-lite"/>
    </source>
</evidence>
<gene>
    <name evidence="2" type="ORF">ACO22_02041</name>
</gene>
<dbReference type="EMBL" id="LZYO01000057">
    <property type="protein sequence ID" value="ODH39108.1"/>
    <property type="molecule type" value="Genomic_DNA"/>
</dbReference>
<dbReference type="AlphaFoldDB" id="A0A1D2JJU0"/>
<name>A0A1D2JJU0_PARBR</name>
<feature type="region of interest" description="Disordered" evidence="1">
    <location>
        <begin position="31"/>
        <end position="51"/>
    </location>
</feature>
<evidence type="ECO:0000313" key="3">
    <source>
        <dbReference type="Proteomes" id="UP000242814"/>
    </source>
</evidence>
<evidence type="ECO:0000313" key="2">
    <source>
        <dbReference type="EMBL" id="ODH39108.1"/>
    </source>
</evidence>
<dbReference type="Proteomes" id="UP000242814">
    <property type="component" value="Unassembled WGS sequence"/>
</dbReference>
<proteinExistence type="predicted"/>
<feature type="compositionally biased region" description="Basic residues" evidence="1">
    <location>
        <begin position="31"/>
        <end position="45"/>
    </location>
</feature>
<organism evidence="2 3">
    <name type="scientific">Paracoccidioides brasiliensis</name>
    <dbReference type="NCBI Taxonomy" id="121759"/>
    <lineage>
        <taxon>Eukaryota</taxon>
        <taxon>Fungi</taxon>
        <taxon>Dikarya</taxon>
        <taxon>Ascomycota</taxon>
        <taxon>Pezizomycotina</taxon>
        <taxon>Eurotiomycetes</taxon>
        <taxon>Eurotiomycetidae</taxon>
        <taxon>Onygenales</taxon>
        <taxon>Ajellomycetaceae</taxon>
        <taxon>Paracoccidioides</taxon>
    </lineage>
</organism>
<reference evidence="2 3" key="1">
    <citation type="submission" date="2016-06" db="EMBL/GenBank/DDBJ databases">
        <authorList>
            <person name="Kjaerup R.B."/>
            <person name="Dalgaard T.S."/>
            <person name="Juul-Madsen H.R."/>
        </authorList>
    </citation>
    <scope>NUCLEOTIDE SEQUENCE [LARGE SCALE GENOMIC DNA]</scope>
    <source>
        <strain evidence="2 3">Pb300</strain>
    </source>
</reference>
<accession>A0A1D2JJU0</accession>
<comment type="caution">
    <text evidence="2">The sequence shown here is derived from an EMBL/GenBank/DDBJ whole genome shotgun (WGS) entry which is preliminary data.</text>
</comment>